<feature type="compositionally biased region" description="Polar residues" evidence="1">
    <location>
        <begin position="35"/>
        <end position="62"/>
    </location>
</feature>
<protein>
    <submittedName>
        <fullName evidence="2">Uncharacterized protein</fullName>
    </submittedName>
</protein>
<name>A0A4S2MPM3_9PEZI</name>
<evidence type="ECO:0000313" key="3">
    <source>
        <dbReference type="Proteomes" id="UP000298138"/>
    </source>
</evidence>
<dbReference type="AlphaFoldDB" id="A0A4S2MPM3"/>
<reference evidence="2 3" key="1">
    <citation type="submission" date="2019-04" db="EMBL/GenBank/DDBJ databases">
        <title>Comparative genomics and transcriptomics to analyze fruiting body development in filamentous ascomycetes.</title>
        <authorList>
            <consortium name="DOE Joint Genome Institute"/>
            <person name="Lutkenhaus R."/>
            <person name="Traeger S."/>
            <person name="Breuer J."/>
            <person name="Kuo A."/>
            <person name="Lipzen A."/>
            <person name="Pangilinan J."/>
            <person name="Dilworth D."/>
            <person name="Sandor L."/>
            <person name="Poggeler S."/>
            <person name="Barry K."/>
            <person name="Grigoriev I.V."/>
            <person name="Nowrousian M."/>
        </authorList>
    </citation>
    <scope>NUCLEOTIDE SEQUENCE [LARGE SCALE GENOMIC DNA]</scope>
    <source>
        <strain evidence="2 3">CBS 389.68</strain>
    </source>
</reference>
<keyword evidence="3" id="KW-1185">Reference proteome</keyword>
<dbReference type="EMBL" id="ML220134">
    <property type="protein sequence ID" value="TGZ79131.1"/>
    <property type="molecule type" value="Genomic_DNA"/>
</dbReference>
<organism evidence="2 3">
    <name type="scientific">Ascodesmis nigricans</name>
    <dbReference type="NCBI Taxonomy" id="341454"/>
    <lineage>
        <taxon>Eukaryota</taxon>
        <taxon>Fungi</taxon>
        <taxon>Dikarya</taxon>
        <taxon>Ascomycota</taxon>
        <taxon>Pezizomycotina</taxon>
        <taxon>Pezizomycetes</taxon>
        <taxon>Pezizales</taxon>
        <taxon>Ascodesmidaceae</taxon>
        <taxon>Ascodesmis</taxon>
    </lineage>
</organism>
<sequence>MSATRLRGKSRLHAQPFPALRKREQPCVPTPFAKTGSSSHSLTHPKTARPTRTSPSAAPFQTSLSFRHSTGLTCLPSNARLHLRHGEQRHQDSKPHTGVQTLKSLRKQTHVYSDMIWPLFWMDVSLLRQGGWRNENQRMSNQRRNSLIRHGDEYTSLFNP</sequence>
<evidence type="ECO:0000256" key="1">
    <source>
        <dbReference type="SAM" id="MobiDB-lite"/>
    </source>
</evidence>
<gene>
    <name evidence="2" type="ORF">EX30DRAFT_117461</name>
</gene>
<feature type="region of interest" description="Disordered" evidence="1">
    <location>
        <begin position="1"/>
        <end position="62"/>
    </location>
</feature>
<dbReference type="Proteomes" id="UP000298138">
    <property type="component" value="Unassembled WGS sequence"/>
</dbReference>
<feature type="compositionally biased region" description="Basic residues" evidence="1">
    <location>
        <begin position="1"/>
        <end position="12"/>
    </location>
</feature>
<dbReference type="InParanoid" id="A0A4S2MPM3"/>
<proteinExistence type="predicted"/>
<accession>A0A4S2MPM3</accession>
<evidence type="ECO:0000313" key="2">
    <source>
        <dbReference type="EMBL" id="TGZ79131.1"/>
    </source>
</evidence>